<evidence type="ECO:0000256" key="6">
    <source>
        <dbReference type="ARBA" id="ARBA00022692"/>
    </source>
</evidence>
<accession>A0ABU4EJY3</accession>
<keyword evidence="8 10" id="KW-1133">Transmembrane helix</keyword>
<keyword evidence="7" id="KW-0029">Amino-acid transport</keyword>
<keyword evidence="13" id="KW-1185">Reference proteome</keyword>
<gene>
    <name evidence="12" type="ORF">RUJ08_19715</name>
</gene>
<comment type="subcellular location">
    <subcellularLocation>
        <location evidence="1">Cell inner membrane</location>
        <topology evidence="1">Multi-pass membrane protein</topology>
    </subcellularLocation>
    <subcellularLocation>
        <location evidence="10">Cell membrane</location>
        <topology evidence="10">Multi-pass membrane protein</topology>
    </subcellularLocation>
</comment>
<dbReference type="SUPFAM" id="SSF161098">
    <property type="entry name" value="MetI-like"/>
    <property type="match status" value="1"/>
</dbReference>
<sequence length="234" mass="26036">MMDDMIHILRDNGLLLLIGQYPEGPLGGIVITLILSALGIALAFPLGVLLAMARISPFPWLSRPATWTVYLVRGVPLLMFIFWVYFFVPALIGHAISGFSTMLITLVIYEGAYISEIIRAGIQGLPTGQMEASRAVGLSYIQSIKKVILPQALYNMIPALIGQFISVIKDTSLAYIISVNELTYAANQINNALLTKSFQVFFLLAIIYFILGYFLTQFSRYIERRISYKRAGIS</sequence>
<dbReference type="InterPro" id="IPR043429">
    <property type="entry name" value="ArtM/GltK/GlnP/TcyL/YhdX-like"/>
</dbReference>
<feature type="transmembrane region" description="Helical" evidence="10">
    <location>
        <begin position="26"/>
        <end position="53"/>
    </location>
</feature>
<keyword evidence="4" id="KW-1003">Cell membrane</keyword>
<reference evidence="12 13" key="1">
    <citation type="submission" date="2023-10" db="EMBL/GenBank/DDBJ databases">
        <title>Clonality and diversity in the soft rot Dickeya solani phytopathogen.</title>
        <authorList>
            <person name="Pedron J."/>
            <person name="Van Gijisegem F."/>
            <person name="Portier P."/>
            <person name="Taghouti G."/>
        </authorList>
    </citation>
    <scope>NUCLEOTIDE SEQUENCE [LARGE SCALE GENOMIC DNA]</scope>
    <source>
        <strain evidence="12 13">FVG2-MFV017-A9</strain>
    </source>
</reference>
<evidence type="ECO:0000256" key="9">
    <source>
        <dbReference type="ARBA" id="ARBA00023136"/>
    </source>
</evidence>
<protein>
    <submittedName>
        <fullName evidence="12">Amino acid ABC transporter permease</fullName>
    </submittedName>
</protein>
<dbReference type="InterPro" id="IPR010065">
    <property type="entry name" value="AA_ABC_transptr_permease_3TM"/>
</dbReference>
<dbReference type="PANTHER" id="PTHR30614">
    <property type="entry name" value="MEMBRANE COMPONENT OF AMINO ACID ABC TRANSPORTER"/>
    <property type="match status" value="1"/>
</dbReference>
<dbReference type="PANTHER" id="PTHR30614:SF21">
    <property type="entry name" value="AMINO ACID ABC TRANSPORTER PERMEASE"/>
    <property type="match status" value="1"/>
</dbReference>
<dbReference type="Proteomes" id="UP001187868">
    <property type="component" value="Unassembled WGS sequence"/>
</dbReference>
<feature type="transmembrane region" description="Helical" evidence="10">
    <location>
        <begin position="65"/>
        <end position="85"/>
    </location>
</feature>
<evidence type="ECO:0000313" key="12">
    <source>
        <dbReference type="EMBL" id="MDV7044357.1"/>
    </source>
</evidence>
<dbReference type="PROSITE" id="PS50928">
    <property type="entry name" value="ABC_TM1"/>
    <property type="match status" value="1"/>
</dbReference>
<keyword evidence="6 10" id="KW-0812">Transmembrane</keyword>
<comment type="caution">
    <text evidence="12">The sequence shown here is derived from an EMBL/GenBank/DDBJ whole genome shotgun (WGS) entry which is preliminary data.</text>
</comment>
<feature type="transmembrane region" description="Helical" evidence="10">
    <location>
        <begin position="197"/>
        <end position="215"/>
    </location>
</feature>
<evidence type="ECO:0000259" key="11">
    <source>
        <dbReference type="PROSITE" id="PS50928"/>
    </source>
</evidence>
<evidence type="ECO:0000256" key="3">
    <source>
        <dbReference type="ARBA" id="ARBA00022448"/>
    </source>
</evidence>
<dbReference type="InterPro" id="IPR000515">
    <property type="entry name" value="MetI-like"/>
</dbReference>
<proteinExistence type="inferred from homology"/>
<evidence type="ECO:0000256" key="1">
    <source>
        <dbReference type="ARBA" id="ARBA00004429"/>
    </source>
</evidence>
<dbReference type="Pfam" id="PF00528">
    <property type="entry name" value="BPD_transp_1"/>
    <property type="match status" value="1"/>
</dbReference>
<dbReference type="EMBL" id="JAWLLM010000020">
    <property type="protein sequence ID" value="MDV7044357.1"/>
    <property type="molecule type" value="Genomic_DNA"/>
</dbReference>
<dbReference type="RefSeq" id="WP_317691616.1">
    <property type="nucleotide sequence ID" value="NZ_CP104920.1"/>
</dbReference>
<comment type="similarity">
    <text evidence="2">Belongs to the binding-protein-dependent transport system permease family. HisMQ subfamily.</text>
</comment>
<evidence type="ECO:0000256" key="5">
    <source>
        <dbReference type="ARBA" id="ARBA00022519"/>
    </source>
</evidence>
<keyword evidence="3 10" id="KW-0813">Transport</keyword>
<evidence type="ECO:0000256" key="4">
    <source>
        <dbReference type="ARBA" id="ARBA00022475"/>
    </source>
</evidence>
<keyword evidence="9 10" id="KW-0472">Membrane</keyword>
<name>A0ABU4EJY3_9GAMM</name>
<keyword evidence="5" id="KW-0997">Cell inner membrane</keyword>
<evidence type="ECO:0000313" key="13">
    <source>
        <dbReference type="Proteomes" id="UP001187868"/>
    </source>
</evidence>
<dbReference type="Gene3D" id="1.10.3720.10">
    <property type="entry name" value="MetI-like"/>
    <property type="match status" value="1"/>
</dbReference>
<dbReference type="NCBIfam" id="TIGR01726">
    <property type="entry name" value="HEQRo_perm_3TM"/>
    <property type="match status" value="1"/>
</dbReference>
<feature type="domain" description="ABC transmembrane type-1" evidence="11">
    <location>
        <begin position="29"/>
        <end position="219"/>
    </location>
</feature>
<dbReference type="CDD" id="cd06261">
    <property type="entry name" value="TM_PBP2"/>
    <property type="match status" value="1"/>
</dbReference>
<evidence type="ECO:0000256" key="7">
    <source>
        <dbReference type="ARBA" id="ARBA00022970"/>
    </source>
</evidence>
<evidence type="ECO:0000256" key="2">
    <source>
        <dbReference type="ARBA" id="ARBA00010072"/>
    </source>
</evidence>
<dbReference type="InterPro" id="IPR035906">
    <property type="entry name" value="MetI-like_sf"/>
</dbReference>
<organism evidence="12 13">
    <name type="scientific">Dickeya solani</name>
    <dbReference type="NCBI Taxonomy" id="1089444"/>
    <lineage>
        <taxon>Bacteria</taxon>
        <taxon>Pseudomonadati</taxon>
        <taxon>Pseudomonadota</taxon>
        <taxon>Gammaproteobacteria</taxon>
        <taxon>Enterobacterales</taxon>
        <taxon>Pectobacteriaceae</taxon>
        <taxon>Dickeya</taxon>
    </lineage>
</organism>
<evidence type="ECO:0000256" key="10">
    <source>
        <dbReference type="RuleBase" id="RU363032"/>
    </source>
</evidence>
<evidence type="ECO:0000256" key="8">
    <source>
        <dbReference type="ARBA" id="ARBA00022989"/>
    </source>
</evidence>